<dbReference type="STRING" id="1121865.OMW_02015"/>
<feature type="transmembrane region" description="Helical" evidence="7">
    <location>
        <begin position="310"/>
        <end position="343"/>
    </location>
</feature>
<evidence type="ECO:0000256" key="3">
    <source>
        <dbReference type="ARBA" id="ARBA00022692"/>
    </source>
</evidence>
<keyword evidence="4 7" id="KW-1133">Transmembrane helix</keyword>
<keyword evidence="10" id="KW-1185">Reference proteome</keyword>
<dbReference type="Pfam" id="PF02687">
    <property type="entry name" value="FtsX"/>
    <property type="match status" value="1"/>
</dbReference>
<feature type="transmembrane region" description="Helical" evidence="7">
    <location>
        <begin position="355"/>
        <end position="378"/>
    </location>
</feature>
<evidence type="ECO:0000259" key="8">
    <source>
        <dbReference type="Pfam" id="PF02687"/>
    </source>
</evidence>
<evidence type="ECO:0000256" key="6">
    <source>
        <dbReference type="ARBA" id="ARBA00038076"/>
    </source>
</evidence>
<dbReference type="eggNOG" id="COG0577">
    <property type="taxonomic scope" value="Bacteria"/>
</dbReference>
<keyword evidence="3 7" id="KW-0812">Transmembrane</keyword>
<name>S1NGJ9_9ENTE</name>
<evidence type="ECO:0000256" key="5">
    <source>
        <dbReference type="ARBA" id="ARBA00023136"/>
    </source>
</evidence>
<dbReference type="InterPro" id="IPR050250">
    <property type="entry name" value="Macrolide_Exporter_MacB"/>
</dbReference>
<evidence type="ECO:0000256" key="7">
    <source>
        <dbReference type="SAM" id="Phobius"/>
    </source>
</evidence>
<comment type="similarity">
    <text evidence="6">Belongs to the ABC-4 integral membrane protein family.</text>
</comment>
<dbReference type="RefSeq" id="WP_016184121.1">
    <property type="nucleotide sequence ID" value="NZ_JXKI01000010.1"/>
</dbReference>
<evidence type="ECO:0000256" key="2">
    <source>
        <dbReference type="ARBA" id="ARBA00022475"/>
    </source>
</evidence>
<gene>
    <name evidence="9" type="ORF">I568_02280</name>
</gene>
<organism evidence="9 10">
    <name type="scientific">Enterococcus columbae DSM 7374 = ATCC 51263</name>
    <dbReference type="NCBI Taxonomy" id="1121865"/>
    <lineage>
        <taxon>Bacteria</taxon>
        <taxon>Bacillati</taxon>
        <taxon>Bacillota</taxon>
        <taxon>Bacilli</taxon>
        <taxon>Lactobacillales</taxon>
        <taxon>Enterococcaceae</taxon>
        <taxon>Enterococcus</taxon>
    </lineage>
</organism>
<proteinExistence type="inferred from homology"/>
<evidence type="ECO:0000313" key="10">
    <source>
        <dbReference type="Proteomes" id="UP000014113"/>
    </source>
</evidence>
<protein>
    <recommendedName>
        <fullName evidence="8">ABC3 transporter permease C-terminal domain-containing protein</fullName>
    </recommendedName>
</protein>
<sequence length="387" mass="43353">MNMKRIIIDVIKSLSRNKRQSILTAISFAISVFVVLFILSSSSFTTNSIAQGVDLDNQTTTLNFHSNNLFNKKGFTKADSELIEKKFAIKSKLHTSSYDIYVESSLNKMTKPLSIRTVQQLAENDLSLPTIVYGKGWSQIKNSVQEIAISDQALRSLVHENNIAKYLKKEIILQNQKYKIATIYQSSSISEQYPAIIVSEQIVNQVFHKQIYYDELILTTSQEKKINQVLKVLDQQGENRLLGSYQWIDKKAIYEETKSQADTILNFIALLASISIFVSGFGVMNAMLSSISERSQEISMRRALGAKKRVIMITYLMEGSLLSLFGGVVGTIIAGVFIIMMNFMGMQAMVSGMQVMITLLATLFFGMLFSVLPAMVAAHKNIAEGLR</sequence>
<dbReference type="InterPro" id="IPR003838">
    <property type="entry name" value="ABC3_permease_C"/>
</dbReference>
<dbReference type="PATRIC" id="fig|1121865.3.peg.1962"/>
<evidence type="ECO:0000256" key="4">
    <source>
        <dbReference type="ARBA" id="ARBA00022989"/>
    </source>
</evidence>
<dbReference type="Proteomes" id="UP000014113">
    <property type="component" value="Unassembled WGS sequence"/>
</dbReference>
<dbReference type="PANTHER" id="PTHR30572">
    <property type="entry name" value="MEMBRANE COMPONENT OF TRANSPORTER-RELATED"/>
    <property type="match status" value="1"/>
</dbReference>
<comment type="subcellular location">
    <subcellularLocation>
        <location evidence="1">Cell membrane</location>
        <topology evidence="1">Multi-pass membrane protein</topology>
    </subcellularLocation>
</comment>
<dbReference type="EMBL" id="ASWJ01000011">
    <property type="protein sequence ID" value="EOW79929.1"/>
    <property type="molecule type" value="Genomic_DNA"/>
</dbReference>
<evidence type="ECO:0000313" key="9">
    <source>
        <dbReference type="EMBL" id="EOW79929.1"/>
    </source>
</evidence>
<feature type="domain" description="ABC3 transporter permease C-terminal" evidence="8">
    <location>
        <begin position="270"/>
        <end position="382"/>
    </location>
</feature>
<dbReference type="GO" id="GO:0005886">
    <property type="term" value="C:plasma membrane"/>
    <property type="evidence" value="ECO:0007669"/>
    <property type="project" value="UniProtKB-SubCell"/>
</dbReference>
<dbReference type="GO" id="GO:0022857">
    <property type="term" value="F:transmembrane transporter activity"/>
    <property type="evidence" value="ECO:0007669"/>
    <property type="project" value="TreeGrafter"/>
</dbReference>
<comment type="caution">
    <text evidence="9">The sequence shown here is derived from an EMBL/GenBank/DDBJ whole genome shotgun (WGS) entry which is preliminary data.</text>
</comment>
<dbReference type="PANTHER" id="PTHR30572:SF4">
    <property type="entry name" value="ABC TRANSPORTER PERMEASE YTRF"/>
    <property type="match status" value="1"/>
</dbReference>
<keyword evidence="2" id="KW-1003">Cell membrane</keyword>
<evidence type="ECO:0000256" key="1">
    <source>
        <dbReference type="ARBA" id="ARBA00004651"/>
    </source>
</evidence>
<feature type="transmembrane region" description="Helical" evidence="7">
    <location>
        <begin position="21"/>
        <end position="39"/>
    </location>
</feature>
<keyword evidence="5 7" id="KW-0472">Membrane</keyword>
<dbReference type="AlphaFoldDB" id="S1NGJ9"/>
<accession>S1NGJ9</accession>
<feature type="transmembrane region" description="Helical" evidence="7">
    <location>
        <begin position="264"/>
        <end position="289"/>
    </location>
</feature>
<dbReference type="OrthoDB" id="9770036at2"/>
<reference evidence="9 10" key="1">
    <citation type="submission" date="2013-03" db="EMBL/GenBank/DDBJ databases">
        <title>The Genome Sequence of Enterococcus columbae ATCC_51263 (PacBio/Illumina hybrid assembly).</title>
        <authorList>
            <consortium name="The Broad Institute Genomics Platform"/>
            <consortium name="The Broad Institute Genome Sequencing Center for Infectious Disease"/>
            <person name="Earl A."/>
            <person name="Russ C."/>
            <person name="Gilmore M."/>
            <person name="Surin D."/>
            <person name="Walker B."/>
            <person name="Young S."/>
            <person name="Zeng Q."/>
            <person name="Gargeya S."/>
            <person name="Fitzgerald M."/>
            <person name="Haas B."/>
            <person name="Abouelleil A."/>
            <person name="Allen A.W."/>
            <person name="Alvarado L."/>
            <person name="Arachchi H.M."/>
            <person name="Berlin A.M."/>
            <person name="Chapman S.B."/>
            <person name="Gainer-Dewar J."/>
            <person name="Goldberg J."/>
            <person name="Griggs A."/>
            <person name="Gujja S."/>
            <person name="Hansen M."/>
            <person name="Howarth C."/>
            <person name="Imamovic A."/>
            <person name="Ireland A."/>
            <person name="Larimer J."/>
            <person name="McCowan C."/>
            <person name="Murphy C."/>
            <person name="Pearson M."/>
            <person name="Poon T.W."/>
            <person name="Priest M."/>
            <person name="Roberts A."/>
            <person name="Saif S."/>
            <person name="Shea T."/>
            <person name="Sisk P."/>
            <person name="Sykes S."/>
            <person name="Wortman J."/>
            <person name="Nusbaum C."/>
            <person name="Birren B."/>
        </authorList>
    </citation>
    <scope>NUCLEOTIDE SEQUENCE [LARGE SCALE GENOMIC DNA]</scope>
    <source>
        <strain evidence="9 10">ATCC 51263</strain>
    </source>
</reference>